<evidence type="ECO:0000313" key="1">
    <source>
        <dbReference type="EMBL" id="GMQ62899.1"/>
    </source>
</evidence>
<evidence type="ECO:0000313" key="2">
    <source>
        <dbReference type="Proteomes" id="UP001374599"/>
    </source>
</evidence>
<gene>
    <name evidence="1" type="ORF">AN2V17_21310</name>
</gene>
<proteinExistence type="predicted"/>
<name>A0ACB5UIW9_9FIRM</name>
<keyword evidence="2" id="KW-1185">Reference proteome</keyword>
<sequence>MSHAFSRTEMLIGKDGLQKLKNSKVAVFGVGGVGTYVIEGLARSGIGELILIDDDSICVSNINRQLHATTRTVGQAKVDVMKDRILAINNEAKVITYRELYNSDSADRLLSNDYSYVVDAIDMVSSKIDLIERCKKRNIPIISSMGAGNKLNPTMFQVADIYETSVCPLAKVMRKELRNRDIDSLKVVYSKEKPLKPISDNNKTDSEQNESSKIKRQTPGSIAFVPSVVGLIIASEVVKDLLNF</sequence>
<accession>A0ACB5UIW9</accession>
<comment type="caution">
    <text evidence="1">The sequence shown here is derived from an EMBL/GenBank/DDBJ whole genome shotgun (WGS) entry which is preliminary data.</text>
</comment>
<protein>
    <submittedName>
        <fullName evidence="1">tRNA threonylcarbamoyladenosine dehydratase</fullName>
    </submittedName>
</protein>
<organism evidence="1 2">
    <name type="scientific">Vallitalea maricola</name>
    <dbReference type="NCBI Taxonomy" id="3074433"/>
    <lineage>
        <taxon>Bacteria</taxon>
        <taxon>Bacillati</taxon>
        <taxon>Bacillota</taxon>
        <taxon>Clostridia</taxon>
        <taxon>Lachnospirales</taxon>
        <taxon>Vallitaleaceae</taxon>
        <taxon>Vallitalea</taxon>
    </lineage>
</organism>
<dbReference type="EMBL" id="BTPU01000031">
    <property type="protein sequence ID" value="GMQ62899.1"/>
    <property type="molecule type" value="Genomic_DNA"/>
</dbReference>
<reference evidence="1" key="1">
    <citation type="submission" date="2023-09" db="EMBL/GenBank/DDBJ databases">
        <title>Vallitalea sediminicola and Vallitalea maricola sp. nov., anaerobic bacteria isolated from marine sediment.</title>
        <authorList>
            <person name="Hirano S."/>
            <person name="Maeda A."/>
            <person name="Terahara T."/>
            <person name="Mori K."/>
            <person name="Hamada M."/>
            <person name="Matsumoto R."/>
            <person name="Kobayashi T."/>
        </authorList>
    </citation>
    <scope>NUCLEOTIDE SEQUENCE</scope>
    <source>
        <strain evidence="1">AN17-2</strain>
    </source>
</reference>
<dbReference type="Proteomes" id="UP001374599">
    <property type="component" value="Unassembled WGS sequence"/>
</dbReference>